<feature type="region of interest" description="Disordered" evidence="2">
    <location>
        <begin position="476"/>
        <end position="586"/>
    </location>
</feature>
<feature type="region of interest" description="Disordered" evidence="2">
    <location>
        <begin position="171"/>
        <end position="201"/>
    </location>
</feature>
<keyword evidence="1" id="KW-0175">Coiled coil</keyword>
<dbReference type="AlphaFoldDB" id="A0A5J4Z0T2"/>
<reference evidence="4" key="1">
    <citation type="journal article" date="2019" name="Nat. Commun.">
        <title>Expansion of phycobilisome linker gene families in mesophilic red algae.</title>
        <authorList>
            <person name="Lee J."/>
            <person name="Kim D."/>
            <person name="Bhattacharya D."/>
            <person name="Yoon H.S."/>
        </authorList>
    </citation>
    <scope>NUCLEOTIDE SEQUENCE [LARGE SCALE GENOMIC DNA]</scope>
    <source>
        <strain evidence="4">CCMP 1328</strain>
    </source>
</reference>
<accession>A0A5J4Z0T2</accession>
<feature type="compositionally biased region" description="Low complexity" evidence="2">
    <location>
        <begin position="223"/>
        <end position="234"/>
    </location>
</feature>
<evidence type="ECO:0000256" key="2">
    <source>
        <dbReference type="SAM" id="MobiDB-lite"/>
    </source>
</evidence>
<feature type="compositionally biased region" description="Polar residues" evidence="2">
    <location>
        <begin position="496"/>
        <end position="506"/>
    </location>
</feature>
<feature type="coiled-coil region" evidence="1">
    <location>
        <begin position="446"/>
        <end position="473"/>
    </location>
</feature>
<feature type="region of interest" description="Disordered" evidence="2">
    <location>
        <begin position="218"/>
        <end position="298"/>
    </location>
</feature>
<evidence type="ECO:0000313" key="4">
    <source>
        <dbReference type="Proteomes" id="UP000324585"/>
    </source>
</evidence>
<evidence type="ECO:0000256" key="1">
    <source>
        <dbReference type="SAM" id="Coils"/>
    </source>
</evidence>
<sequence>MQRIDVDQTGEDGYGVIDFRKYFAPASRAAAAAARADDVDSDEEMDHVMPARGDATARSLESAIRMREDPLDAIISKYANGDSQMSALGLDSARDPAQPDAAAQKKKKKAKKGTTYNPEDDYDYDDDFIDDEELMYAGEIADFQKEEARKVLPVHEGFYIVRGGIQMKTQTETGTDAAAHSSATAANSKQGENGKEKSKIVSKHEWLTQYEKTLASKKKTKKSALAAPAASGAPEKTKTVESQSKSTSKSPAAEILSGSASPISKSKLVKSKSKVTGGSSAPSSTKNNKGGSATKAQPAIWSGDGAACGTGGTGSASLLDPFSSATLDRSLVEDSSSQLPQTSKATVLRTPELDECLENIRCTVLRLFEENNTSRKPKLDHPEMLTLLDTFFMEAVKSKLATAPTTEKCKKERLFPIHDHLWGIISILLRCQREKLEGIGFELFWEAKVEEAQKRLNEKVDTLASEMAAIRAAAGNEIDHDQEGSSEYEDDAADVSNEQQRDVPQNETDEGTAGTDVARSASIKPPVVLRVDGSQDDDFEEQTPLRTRSVPEEQDSVNGPPAASAGARKRKRPKRVAGGEGPNENALLPLTWDRAMDAKIYGIYSSLHAEFRAKAQVKPQTATRKFRARLESYFAKVHAKCFQGFDVKVQDLLDAYKREYDIVSEQDRKRREMEKELRKEQRERKEEERRLAEQAKADAGEAVGSGKGAEVTAVASGSVSVAAKQAPARSSAETSPGMRSSAFAQILSGGVSGSSAGVPAALPKKVKKQKTTALSASDVVSNANAQQSLHAKANVDSGKAEPTNKVRKIVAPVDSLNSGAAPTSIKEGSADVVSPKAPKKRKVVGSQGAINEVPMDMERSVSMSPAMAKDQVVQALNDFRAHGSEQNGTVSILSSPLKESMAVAVVASPIALPVGLLVSPSCLKGVTFLLVGSFPELTENIKARIRSLDGRCPPKFSSVITHGLVGAQKKSNATESGVHKKMKLLEEKNIPLVHGLEGLFKMIGQRSIGCADARRVDGSAYEQIDTSGLPTHPRSAESRADAKLPIFKVQPSHAPLPELTTIHAAQATLVSSAPRDKLPKAFDGSPVVLD</sequence>
<feature type="compositionally biased region" description="Basic and acidic residues" evidence="2">
    <location>
        <begin position="192"/>
        <end position="201"/>
    </location>
</feature>
<organism evidence="3 4">
    <name type="scientific">Porphyridium purpureum</name>
    <name type="common">Red alga</name>
    <name type="synonym">Porphyridium cruentum</name>
    <dbReference type="NCBI Taxonomy" id="35688"/>
    <lineage>
        <taxon>Eukaryota</taxon>
        <taxon>Rhodophyta</taxon>
        <taxon>Bangiophyceae</taxon>
        <taxon>Porphyridiales</taxon>
        <taxon>Porphyridiaceae</taxon>
        <taxon>Porphyridium</taxon>
    </lineage>
</organism>
<dbReference type="Proteomes" id="UP000324585">
    <property type="component" value="Unassembled WGS sequence"/>
</dbReference>
<feature type="region of interest" description="Disordered" evidence="2">
    <location>
        <begin position="820"/>
        <end position="846"/>
    </location>
</feature>
<dbReference type="EMBL" id="VRMN01000002">
    <property type="protein sequence ID" value="KAA8496870.1"/>
    <property type="molecule type" value="Genomic_DNA"/>
</dbReference>
<keyword evidence="4" id="KW-1185">Reference proteome</keyword>
<evidence type="ECO:0008006" key="5">
    <source>
        <dbReference type="Google" id="ProtNLM"/>
    </source>
</evidence>
<feature type="compositionally biased region" description="Basic and acidic residues" evidence="2">
    <location>
        <begin position="667"/>
        <end position="699"/>
    </location>
</feature>
<feature type="compositionally biased region" description="Low complexity" evidence="2">
    <location>
        <begin position="177"/>
        <end position="188"/>
    </location>
</feature>
<feature type="region of interest" description="Disordered" evidence="2">
    <location>
        <begin position="35"/>
        <end position="56"/>
    </location>
</feature>
<feature type="region of interest" description="Disordered" evidence="2">
    <location>
        <begin position="667"/>
        <end position="707"/>
    </location>
</feature>
<gene>
    <name evidence="3" type="ORF">FVE85_0599</name>
</gene>
<proteinExistence type="predicted"/>
<feature type="region of interest" description="Disordered" evidence="2">
    <location>
        <begin position="719"/>
        <end position="738"/>
    </location>
</feature>
<comment type="caution">
    <text evidence="3">The sequence shown here is derived from an EMBL/GenBank/DDBJ whole genome shotgun (WGS) entry which is preliminary data.</text>
</comment>
<evidence type="ECO:0000313" key="3">
    <source>
        <dbReference type="EMBL" id="KAA8496870.1"/>
    </source>
</evidence>
<protein>
    <recommendedName>
        <fullName evidence="5">Hpc2-related domain-containing protein</fullName>
    </recommendedName>
</protein>
<feature type="compositionally biased region" description="Polar residues" evidence="2">
    <location>
        <begin position="240"/>
        <end position="250"/>
    </location>
</feature>
<feature type="region of interest" description="Disordered" evidence="2">
    <location>
        <begin position="86"/>
        <end position="124"/>
    </location>
</feature>
<feature type="compositionally biased region" description="Polar residues" evidence="2">
    <location>
        <begin position="281"/>
        <end position="295"/>
    </location>
</feature>
<name>A0A5J4Z0T2_PORPP</name>
<feature type="compositionally biased region" description="Acidic residues" evidence="2">
    <location>
        <begin position="484"/>
        <end position="493"/>
    </location>
</feature>